<dbReference type="SUPFAM" id="SSF53474">
    <property type="entry name" value="alpha/beta-Hydrolases"/>
    <property type="match status" value="1"/>
</dbReference>
<evidence type="ECO:0000256" key="6">
    <source>
        <dbReference type="ARBA" id="ARBA00023180"/>
    </source>
</evidence>
<dbReference type="PRINTS" id="PR00724">
    <property type="entry name" value="CRBOXYPTASEC"/>
</dbReference>
<evidence type="ECO:0000256" key="4">
    <source>
        <dbReference type="ARBA" id="ARBA00022729"/>
    </source>
</evidence>
<evidence type="ECO:0000256" key="7">
    <source>
        <dbReference type="RuleBase" id="RU361156"/>
    </source>
</evidence>
<dbReference type="InterPro" id="IPR033124">
    <property type="entry name" value="Ser_caboxypep_his_AS"/>
</dbReference>
<evidence type="ECO:0000256" key="3">
    <source>
        <dbReference type="ARBA" id="ARBA00022670"/>
    </source>
</evidence>
<keyword evidence="6" id="KW-0325">Glycoprotein</keyword>
<evidence type="ECO:0000256" key="1">
    <source>
        <dbReference type="ARBA" id="ARBA00009431"/>
    </source>
</evidence>
<keyword evidence="2 7" id="KW-0121">Carboxypeptidase</keyword>
<comment type="similarity">
    <text evidence="1 7">Belongs to the peptidase S10 family.</text>
</comment>
<dbReference type="Proteomes" id="UP001367676">
    <property type="component" value="Unassembled WGS sequence"/>
</dbReference>
<accession>A0AAN9T765</accession>
<dbReference type="PROSITE" id="PS00131">
    <property type="entry name" value="CARBOXYPEPT_SER_SER"/>
    <property type="match status" value="1"/>
</dbReference>
<keyword evidence="4" id="KW-0732">Signal</keyword>
<protein>
    <recommendedName>
        <fullName evidence="7">Carboxypeptidase</fullName>
        <ecNumber evidence="7">3.4.16.-</ecNumber>
    </recommendedName>
</protein>
<dbReference type="Gene3D" id="3.40.50.1820">
    <property type="entry name" value="alpha/beta hydrolase"/>
    <property type="match status" value="1"/>
</dbReference>
<reference evidence="8 9" key="1">
    <citation type="submission" date="2024-03" db="EMBL/GenBank/DDBJ databases">
        <title>Adaptation during the transition from Ophiocordyceps entomopathogen to insect associate is accompanied by gene loss and intensified selection.</title>
        <authorList>
            <person name="Ward C.M."/>
            <person name="Onetto C.A."/>
            <person name="Borneman A.R."/>
        </authorList>
    </citation>
    <scope>NUCLEOTIDE SEQUENCE [LARGE SCALE GENOMIC DNA]</scope>
    <source>
        <strain evidence="8">AWRI1</strain>
        <tissue evidence="8">Single Adult Female</tissue>
    </source>
</reference>
<dbReference type="GO" id="GO:0006508">
    <property type="term" value="P:proteolysis"/>
    <property type="evidence" value="ECO:0007669"/>
    <property type="project" value="UniProtKB-KW"/>
</dbReference>
<dbReference type="EC" id="3.4.16.-" evidence="7"/>
<keyword evidence="3 7" id="KW-0645">Protease</keyword>
<organism evidence="8 9">
    <name type="scientific">Parthenolecanium corni</name>
    <dbReference type="NCBI Taxonomy" id="536013"/>
    <lineage>
        <taxon>Eukaryota</taxon>
        <taxon>Metazoa</taxon>
        <taxon>Ecdysozoa</taxon>
        <taxon>Arthropoda</taxon>
        <taxon>Hexapoda</taxon>
        <taxon>Insecta</taxon>
        <taxon>Pterygota</taxon>
        <taxon>Neoptera</taxon>
        <taxon>Paraneoptera</taxon>
        <taxon>Hemiptera</taxon>
        <taxon>Sternorrhyncha</taxon>
        <taxon>Coccoidea</taxon>
        <taxon>Coccidae</taxon>
        <taxon>Parthenolecanium</taxon>
    </lineage>
</organism>
<dbReference type="Pfam" id="PF00450">
    <property type="entry name" value="Peptidase_S10"/>
    <property type="match status" value="1"/>
</dbReference>
<dbReference type="InterPro" id="IPR029058">
    <property type="entry name" value="AB_hydrolase_fold"/>
</dbReference>
<comment type="caution">
    <text evidence="8">The sequence shown here is derived from an EMBL/GenBank/DDBJ whole genome shotgun (WGS) entry which is preliminary data.</text>
</comment>
<dbReference type="EMBL" id="JBBCAQ010000037">
    <property type="protein sequence ID" value="KAK7574414.1"/>
    <property type="molecule type" value="Genomic_DNA"/>
</dbReference>
<dbReference type="InterPro" id="IPR001563">
    <property type="entry name" value="Peptidase_S10"/>
</dbReference>
<keyword evidence="5 7" id="KW-0378">Hydrolase</keyword>
<dbReference type="PANTHER" id="PTHR11802">
    <property type="entry name" value="SERINE PROTEASE FAMILY S10 SERINE CARBOXYPEPTIDASE"/>
    <property type="match status" value="1"/>
</dbReference>
<dbReference type="AlphaFoldDB" id="A0AAN9T765"/>
<evidence type="ECO:0000256" key="2">
    <source>
        <dbReference type="ARBA" id="ARBA00022645"/>
    </source>
</evidence>
<dbReference type="InterPro" id="IPR018202">
    <property type="entry name" value="Ser_caboxypep_ser_AS"/>
</dbReference>
<dbReference type="GO" id="GO:0004185">
    <property type="term" value="F:serine-type carboxypeptidase activity"/>
    <property type="evidence" value="ECO:0007669"/>
    <property type="project" value="UniProtKB-UniRule"/>
</dbReference>
<gene>
    <name evidence="8" type="ORF">V9T40_011605</name>
</gene>
<dbReference type="PROSITE" id="PS00560">
    <property type="entry name" value="CARBOXYPEPT_SER_HIS"/>
    <property type="match status" value="1"/>
</dbReference>
<keyword evidence="9" id="KW-1185">Reference proteome</keyword>
<proteinExistence type="inferred from homology"/>
<evidence type="ECO:0000313" key="9">
    <source>
        <dbReference type="Proteomes" id="UP001367676"/>
    </source>
</evidence>
<evidence type="ECO:0000256" key="5">
    <source>
        <dbReference type="ARBA" id="ARBA00022801"/>
    </source>
</evidence>
<evidence type="ECO:0000313" key="8">
    <source>
        <dbReference type="EMBL" id="KAK7574414.1"/>
    </source>
</evidence>
<dbReference type="PANTHER" id="PTHR11802:SF472">
    <property type="entry name" value="SERINE CARBOXYPEPTIDASE CPVL-RELATED"/>
    <property type="match status" value="1"/>
</dbReference>
<name>A0AAN9T765_9HEMI</name>
<sequence length="362" mass="41459">MLYLGGSSLFGLFEENGPYVVTAEGLKLREYSWTNDYNVLYIDQPVGTGFSFTNSSDGYVRSETEVADHLYEGLTQFFQLFPELRGNKFYIAGESYAGKYIPAISYKIHNLKMANQTDINLKGLFMISAYTNGLEDGYVNFCFQIGLIDSETKRKLEPIEEDIKSYIQSGSWEKAREAREYLHNSIADLSMVYQYDLTKSITSIQENYMGFIQSANIRKKIHVGNTTYDLVARNVSKALNNEKAVSVVQWIEELLEYYPIAFVGGQFDLRITYPVVVNTLKKLKWSGAFEYRSATRNVFYSGNRVSGYYKTAGNLKDVLVRGAGHMVPKDQPKATLDLFNIFVNNKLHNHHRRTLPDLFEWD</sequence>